<name>A0A7G9Z5V9_9EURY</name>
<dbReference type="EMBL" id="MT631624">
    <property type="protein sequence ID" value="QNO55643.1"/>
    <property type="molecule type" value="Genomic_DNA"/>
</dbReference>
<evidence type="ECO:0000313" key="2">
    <source>
        <dbReference type="EMBL" id="QNO55643.1"/>
    </source>
</evidence>
<keyword evidence="1" id="KW-1133">Transmembrane helix</keyword>
<keyword evidence="1" id="KW-0812">Transmembrane</keyword>
<protein>
    <recommendedName>
        <fullName evidence="3">PDGLE domain-containing protein</fullName>
    </recommendedName>
</protein>
<reference evidence="2" key="1">
    <citation type="submission" date="2020-06" db="EMBL/GenBank/DDBJ databases">
        <title>Unique genomic features of the anaerobic methanotrophic archaea.</title>
        <authorList>
            <person name="Chadwick G.L."/>
            <person name="Skennerton C.T."/>
            <person name="Laso-Perez R."/>
            <person name="Leu A.O."/>
            <person name="Speth D.R."/>
            <person name="Yu H."/>
            <person name="Morgan-Lang C."/>
            <person name="Hatzenpichler R."/>
            <person name="Goudeau D."/>
            <person name="Malmstrom R."/>
            <person name="Brazelton W.J."/>
            <person name="Woyke T."/>
            <person name="Hallam S.J."/>
            <person name="Tyson G.W."/>
            <person name="Wegener G."/>
            <person name="Boetius A."/>
            <person name="Orphan V."/>
        </authorList>
    </citation>
    <scope>NUCLEOTIDE SEQUENCE</scope>
</reference>
<dbReference type="AlphaFoldDB" id="A0A7G9Z5V9"/>
<organism evidence="2">
    <name type="scientific">Candidatus Methanophaga sp. ANME-1 ERB7</name>
    <dbReference type="NCBI Taxonomy" id="2759913"/>
    <lineage>
        <taxon>Archaea</taxon>
        <taxon>Methanobacteriati</taxon>
        <taxon>Methanobacteriota</taxon>
        <taxon>Stenosarchaea group</taxon>
        <taxon>Methanomicrobia</taxon>
        <taxon>Candidatus Methanophagales</taxon>
        <taxon>Candidatus Methanophagaceae</taxon>
        <taxon>Candidatus Methanophaga</taxon>
    </lineage>
</organism>
<keyword evidence="1" id="KW-0472">Membrane</keyword>
<gene>
    <name evidence="2" type="ORF">AMFAPHJD_00018</name>
</gene>
<feature type="transmembrane region" description="Helical" evidence="1">
    <location>
        <begin position="69"/>
        <end position="91"/>
    </location>
</feature>
<evidence type="ECO:0008006" key="3">
    <source>
        <dbReference type="Google" id="ProtNLM"/>
    </source>
</evidence>
<feature type="transmembrane region" description="Helical" evidence="1">
    <location>
        <begin position="9"/>
        <end position="28"/>
    </location>
</feature>
<accession>A0A7G9Z5V9</accession>
<proteinExistence type="predicted"/>
<evidence type="ECO:0000256" key="1">
    <source>
        <dbReference type="SAM" id="Phobius"/>
    </source>
</evidence>
<sequence length="97" mass="10404">MLDRFTKTALVLLVVITAIILIIAYLGYIGDQGKMKGIGPIVEKHAASTVANVAPVSLVPAITDLVGKFWGFTIAGIVAGFIVGYLWTGLFRRREDA</sequence>